<dbReference type="AlphaFoldDB" id="C0QCI0"/>
<evidence type="ECO:0000313" key="4">
    <source>
        <dbReference type="Proteomes" id="UP000000442"/>
    </source>
</evidence>
<organism evidence="3 4">
    <name type="scientific">Desulforapulum autotrophicum (strain ATCC 43914 / DSM 3382 / VKM B-1955 / HRM2)</name>
    <name type="common">Desulfobacterium autotrophicum</name>
    <dbReference type="NCBI Taxonomy" id="177437"/>
    <lineage>
        <taxon>Bacteria</taxon>
        <taxon>Pseudomonadati</taxon>
        <taxon>Thermodesulfobacteriota</taxon>
        <taxon>Desulfobacteria</taxon>
        <taxon>Desulfobacterales</taxon>
        <taxon>Desulfobacteraceae</taxon>
        <taxon>Desulforapulum</taxon>
    </lineage>
</organism>
<sequence length="284" mass="32741">MKTGKRQILKILSAIGLFGVFALLCFTNAYAATSYSVTQWDGDSYESRTTDTIYGDATHETTAWQALDTYNVDNEKTDEYGVFWSRDGGETWGHEDLYVGDTVTFQFNMHKDFIGTHYADHLKAWVDWDNDGTYDNTDQIAYLERKLTDNETVSTNPSTSYVTPVNPNFFTSQSFTIDSSNLDGFYLRARVTCSESLLYRYYKENSKSRFFSDDDQFEWNDRESTSWWTSYENMFAATGNYWQGEVEQWHIGVSLSHTPEPATMMLFGFGLLGIARIGRKRKQI</sequence>
<keyword evidence="1" id="KW-0732">Signal</keyword>
<evidence type="ECO:0000256" key="1">
    <source>
        <dbReference type="SAM" id="SignalP"/>
    </source>
</evidence>
<feature type="chain" id="PRO_5002900527" description="Ice-binding protein C-terminal domain-containing protein" evidence="1">
    <location>
        <begin position="32"/>
        <end position="284"/>
    </location>
</feature>
<evidence type="ECO:0000259" key="2">
    <source>
        <dbReference type="Pfam" id="PF07589"/>
    </source>
</evidence>
<gene>
    <name evidence="3" type="ordered locus">HRM2_19560</name>
</gene>
<dbReference type="InterPro" id="IPR013424">
    <property type="entry name" value="Ice-binding_C"/>
</dbReference>
<dbReference type="STRING" id="177437.HRM2_19560"/>
<accession>C0QCI0</accession>
<protein>
    <recommendedName>
        <fullName evidence="2">Ice-binding protein C-terminal domain-containing protein</fullName>
    </recommendedName>
</protein>
<proteinExistence type="predicted"/>
<feature type="signal peptide" evidence="1">
    <location>
        <begin position="1"/>
        <end position="31"/>
    </location>
</feature>
<dbReference type="RefSeq" id="WP_015903838.1">
    <property type="nucleotide sequence ID" value="NC_012108.1"/>
</dbReference>
<dbReference type="Pfam" id="PF07589">
    <property type="entry name" value="PEP-CTERM"/>
    <property type="match status" value="1"/>
</dbReference>
<evidence type="ECO:0000313" key="3">
    <source>
        <dbReference type="EMBL" id="ACN15057.1"/>
    </source>
</evidence>
<feature type="domain" description="Ice-binding protein C-terminal" evidence="2">
    <location>
        <begin position="258"/>
        <end position="280"/>
    </location>
</feature>
<dbReference type="NCBIfam" id="TIGR02595">
    <property type="entry name" value="PEP_CTERM"/>
    <property type="match status" value="1"/>
</dbReference>
<keyword evidence="4" id="KW-1185">Reference proteome</keyword>
<reference evidence="3 4" key="1">
    <citation type="journal article" date="2009" name="Environ. Microbiol.">
        <title>Genome sequence of Desulfobacterium autotrophicum HRM2, a marine sulfate reducer oxidizing organic carbon completely to carbon dioxide.</title>
        <authorList>
            <person name="Strittmatter A.W."/>
            <person name="Liesegang H."/>
            <person name="Rabus R."/>
            <person name="Decker I."/>
            <person name="Amann J."/>
            <person name="Andres S."/>
            <person name="Henne A."/>
            <person name="Fricke W.F."/>
            <person name="Martinez-Arias R."/>
            <person name="Bartels D."/>
            <person name="Goesmann A."/>
            <person name="Krause L."/>
            <person name="Puehler A."/>
            <person name="Klenk H.P."/>
            <person name="Richter M."/>
            <person name="Schuler M."/>
            <person name="Gloeckner F.O."/>
            <person name="Meyerdierks A."/>
            <person name="Gottschalk G."/>
            <person name="Amann R."/>
        </authorList>
    </citation>
    <scope>NUCLEOTIDE SEQUENCE [LARGE SCALE GENOMIC DNA]</scope>
    <source>
        <strain evidence="4">ATCC 43914 / DSM 3382 / HRM2</strain>
    </source>
</reference>
<dbReference type="KEGG" id="dat:HRM2_19560"/>
<dbReference type="OrthoDB" id="5432652at2"/>
<dbReference type="EMBL" id="CP001087">
    <property type="protein sequence ID" value="ACN15057.1"/>
    <property type="molecule type" value="Genomic_DNA"/>
</dbReference>
<dbReference type="Proteomes" id="UP000000442">
    <property type="component" value="Chromosome"/>
</dbReference>
<dbReference type="eggNOG" id="ENOG5032VZ5">
    <property type="taxonomic scope" value="Bacteria"/>
</dbReference>
<name>C0QCI0_DESAH</name>
<dbReference type="HOGENOM" id="CLU_1203464_0_0_7"/>